<evidence type="ECO:0000313" key="1">
    <source>
        <dbReference type="EMBL" id="MDV0610689.1"/>
    </source>
</evidence>
<dbReference type="EMBL" id="JAWHXQ010000004">
    <property type="protein sequence ID" value="MDV0610689.1"/>
    <property type="molecule type" value="Genomic_DNA"/>
</dbReference>
<comment type="caution">
    <text evidence="1">The sequence shown here is derived from an EMBL/GenBank/DDBJ whole genome shotgun (WGS) entry which is preliminary data.</text>
</comment>
<dbReference type="Proteomes" id="UP001187239">
    <property type="component" value="Unassembled WGS sequence"/>
</dbReference>
<accession>A0AAE4SFA3</accession>
<protein>
    <submittedName>
        <fullName evidence="1">Uncharacterized protein</fullName>
    </submittedName>
</protein>
<organism evidence="1 2">
    <name type="scientific">Klebsiella quasipneumoniae subsp. similipneumoniae</name>
    <dbReference type="NCBI Taxonomy" id="1463164"/>
    <lineage>
        <taxon>Bacteria</taxon>
        <taxon>Pseudomonadati</taxon>
        <taxon>Pseudomonadota</taxon>
        <taxon>Gammaproteobacteria</taxon>
        <taxon>Enterobacterales</taxon>
        <taxon>Enterobacteriaceae</taxon>
        <taxon>Klebsiella/Raoultella group</taxon>
        <taxon>Klebsiella</taxon>
        <taxon>Klebsiella pneumoniae complex</taxon>
    </lineage>
</organism>
<evidence type="ECO:0000313" key="2">
    <source>
        <dbReference type="Proteomes" id="UP001187239"/>
    </source>
</evidence>
<name>A0AAE4SFA3_9ENTR</name>
<proteinExistence type="predicted"/>
<dbReference type="AlphaFoldDB" id="A0AAE4SFA3"/>
<sequence>MTKQEAHSSIKIPPMEYFTLDRAASILQCDIDDLLHYGVIGAIPLCVMMRGFPSALIFMGGKDIQDPIEFYQEHKGASSFLFRESNYVSHFNSTLTEYDAYKTDGGLILFRGLAHGLWCLGHSEIESLLYSKKAKVIDTTIFMPFGWDAFREKTGLSCHIISDRYFNQSWLPTLNRQLAESAGFQLRESRKPAINEILTTSDLFIARDTILKLKGAIDTGEPMKSIINGGVIELSLSPSSEKKEHGNTVRFRENREFMIANLVYVKLTYPEECKNDRGDETNDAWAEATLNHWGFIGAGKEAPSKDYLTKIIADLKRLPAKRGAVGKP</sequence>
<dbReference type="RefSeq" id="WP_227526523.1">
    <property type="nucleotide sequence ID" value="NZ_JAWHXQ010000004.1"/>
</dbReference>
<gene>
    <name evidence="1" type="ORF">RZO73_09140</name>
</gene>
<reference evidence="1" key="1">
    <citation type="submission" date="2023-10" db="EMBL/GenBank/DDBJ databases">
        <title>Surveillance and assessment of the effects of hospital wastewater treatment on clearance of pathogenic bacterial and antimicrobial resistance genes.</title>
        <authorList>
            <person name="Wu Y."/>
        </authorList>
    </citation>
    <scope>NUCLEOTIDE SEQUENCE</scope>
    <source>
        <strain evidence="1">23-M-SY-8</strain>
    </source>
</reference>